<dbReference type="AlphaFoldDB" id="A0A2P5FRR0"/>
<protein>
    <submittedName>
        <fullName evidence="1">Uncharacterized protein</fullName>
    </submittedName>
</protein>
<comment type="caution">
    <text evidence="1">The sequence shown here is derived from an EMBL/GenBank/DDBJ whole genome shotgun (WGS) entry which is preliminary data.</text>
</comment>
<accession>A0A2P5FRR0</accession>
<evidence type="ECO:0000313" key="1">
    <source>
        <dbReference type="EMBL" id="POO00483.1"/>
    </source>
</evidence>
<sequence length="62" mass="6781">DQNTNVKQFVVTKISAGSNPYVVIGDDEEGLTSPPLDKGALIATQTPIEIFKVFSYGFRHLL</sequence>
<dbReference type="Proteomes" id="UP000237000">
    <property type="component" value="Unassembled WGS sequence"/>
</dbReference>
<name>A0A2P5FRR0_TREOI</name>
<feature type="non-terminal residue" evidence="1">
    <location>
        <position position="1"/>
    </location>
</feature>
<evidence type="ECO:0000313" key="2">
    <source>
        <dbReference type="Proteomes" id="UP000237000"/>
    </source>
</evidence>
<reference evidence="2" key="1">
    <citation type="submission" date="2016-06" db="EMBL/GenBank/DDBJ databases">
        <title>Parallel loss of symbiosis genes in relatives of nitrogen-fixing non-legume Parasponia.</title>
        <authorList>
            <person name="Van Velzen R."/>
            <person name="Holmer R."/>
            <person name="Bu F."/>
            <person name="Rutten L."/>
            <person name="Van Zeijl A."/>
            <person name="Liu W."/>
            <person name="Santuari L."/>
            <person name="Cao Q."/>
            <person name="Sharma T."/>
            <person name="Shen D."/>
            <person name="Roswanjaya Y."/>
            <person name="Wardhani T."/>
            <person name="Kalhor M.S."/>
            <person name="Jansen J."/>
            <person name="Van den Hoogen J."/>
            <person name="Gungor B."/>
            <person name="Hartog M."/>
            <person name="Hontelez J."/>
            <person name="Verver J."/>
            <person name="Yang W.-C."/>
            <person name="Schijlen E."/>
            <person name="Repin R."/>
            <person name="Schilthuizen M."/>
            <person name="Schranz E."/>
            <person name="Heidstra R."/>
            <person name="Miyata K."/>
            <person name="Fedorova E."/>
            <person name="Kohlen W."/>
            <person name="Bisseling T."/>
            <person name="Smit S."/>
            <person name="Geurts R."/>
        </authorList>
    </citation>
    <scope>NUCLEOTIDE SEQUENCE [LARGE SCALE GENOMIC DNA]</scope>
    <source>
        <strain evidence="2">cv. RG33-2</strain>
    </source>
</reference>
<organism evidence="1 2">
    <name type="scientific">Trema orientale</name>
    <name type="common">Charcoal tree</name>
    <name type="synonym">Celtis orientalis</name>
    <dbReference type="NCBI Taxonomy" id="63057"/>
    <lineage>
        <taxon>Eukaryota</taxon>
        <taxon>Viridiplantae</taxon>
        <taxon>Streptophyta</taxon>
        <taxon>Embryophyta</taxon>
        <taxon>Tracheophyta</taxon>
        <taxon>Spermatophyta</taxon>
        <taxon>Magnoliopsida</taxon>
        <taxon>eudicotyledons</taxon>
        <taxon>Gunneridae</taxon>
        <taxon>Pentapetalae</taxon>
        <taxon>rosids</taxon>
        <taxon>fabids</taxon>
        <taxon>Rosales</taxon>
        <taxon>Cannabaceae</taxon>
        <taxon>Trema</taxon>
    </lineage>
</organism>
<keyword evidence="2" id="KW-1185">Reference proteome</keyword>
<dbReference type="InParanoid" id="A0A2P5FRR0"/>
<proteinExistence type="predicted"/>
<gene>
    <name evidence="1" type="ORF">TorRG33x02_035570</name>
</gene>
<dbReference type="EMBL" id="JXTC01000012">
    <property type="protein sequence ID" value="POO00483.1"/>
    <property type="molecule type" value="Genomic_DNA"/>
</dbReference>